<keyword evidence="6 8" id="KW-1133">Transmembrane helix</keyword>
<dbReference type="Pfam" id="PF02508">
    <property type="entry name" value="Rnf-Nqr"/>
    <property type="match status" value="1"/>
</dbReference>
<organism evidence="10 12">
    <name type="scientific">Pseudomonas soli</name>
    <dbReference type="NCBI Taxonomy" id="1306993"/>
    <lineage>
        <taxon>Bacteria</taxon>
        <taxon>Pseudomonadati</taxon>
        <taxon>Pseudomonadota</taxon>
        <taxon>Gammaproteobacteria</taxon>
        <taxon>Pseudomonadales</taxon>
        <taxon>Pseudomonadaceae</taxon>
        <taxon>Pseudomonas</taxon>
    </lineage>
</organism>
<reference evidence="10 12" key="1">
    <citation type="submission" date="2016-10" db="EMBL/GenBank/DDBJ databases">
        <authorList>
            <person name="de Groot N.N."/>
        </authorList>
    </citation>
    <scope>NUCLEOTIDE SEQUENCE [LARGE SCALE GENOMIC DNA]</scope>
    <source>
        <strain evidence="10 12">LMG 27941</strain>
    </source>
</reference>
<gene>
    <name evidence="11" type="ORF">K7K07_11010</name>
    <name evidence="10" type="ORF">SAMN05216230_11522</name>
    <name evidence="9" type="ORF">V0R55_18055</name>
</gene>
<keyword evidence="4 8" id="KW-0812">Transmembrane</keyword>
<evidence type="ECO:0000313" key="11">
    <source>
        <dbReference type="EMBL" id="UXZ47500.1"/>
    </source>
</evidence>
<feature type="transmembrane region" description="Helical" evidence="8">
    <location>
        <begin position="20"/>
        <end position="41"/>
    </location>
</feature>
<name>A0A1H9TBP3_9PSED</name>
<dbReference type="InterPro" id="IPR003667">
    <property type="entry name" value="NqrDE/RnfAE"/>
</dbReference>
<evidence type="ECO:0000256" key="1">
    <source>
        <dbReference type="ARBA" id="ARBA00004127"/>
    </source>
</evidence>
<evidence type="ECO:0000313" key="12">
    <source>
        <dbReference type="Proteomes" id="UP000199221"/>
    </source>
</evidence>
<evidence type="ECO:0000256" key="7">
    <source>
        <dbReference type="ARBA" id="ARBA00023136"/>
    </source>
</evidence>
<sequence>MSRFWLVMISLAPLLGATRTIVQAIAISLCACLLTGLHQALMAPLRSHLAQGASLWASALLTATLVTCLHLGLRAWALPLAEQLALYPLLLALPCLACEQLLPQTHRYRQLCRGLGGLLVASLALGICRQVLADDLGLHIATLAPGALILLGLLLGLYNHLRPSTTSPRRLGSR</sequence>
<feature type="transmembrane region" description="Helical" evidence="8">
    <location>
        <begin position="53"/>
        <end position="73"/>
    </location>
</feature>
<keyword evidence="5" id="KW-1278">Translocase</keyword>
<evidence type="ECO:0000256" key="2">
    <source>
        <dbReference type="ARBA" id="ARBA00022448"/>
    </source>
</evidence>
<keyword evidence="3" id="KW-1003">Cell membrane</keyword>
<reference evidence="9 13" key="3">
    <citation type="submission" date="2024-01" db="EMBL/GenBank/DDBJ databases">
        <title>Unpublished Manusciprt.</title>
        <authorList>
            <person name="Duman M."/>
            <person name="Valdes E.G."/>
            <person name="Ajmi N."/>
            <person name="Altun S."/>
            <person name="Saticioglu I.B."/>
        </authorList>
    </citation>
    <scope>NUCLEOTIDE SEQUENCE [LARGE SCALE GENOMIC DNA]</scope>
    <source>
        <strain evidence="9 13">139P</strain>
    </source>
</reference>
<comment type="subcellular location">
    <subcellularLocation>
        <location evidence="1">Endomembrane system</location>
        <topology evidence="1">Multi-pass membrane protein</topology>
    </subcellularLocation>
</comment>
<dbReference type="Proteomes" id="UP001329505">
    <property type="component" value="Unassembled WGS sequence"/>
</dbReference>
<dbReference type="EMBL" id="CP083803">
    <property type="protein sequence ID" value="UXZ47500.1"/>
    <property type="molecule type" value="Genomic_DNA"/>
</dbReference>
<dbReference type="AlphaFoldDB" id="A0A1H9TBP3"/>
<evidence type="ECO:0000313" key="10">
    <source>
        <dbReference type="EMBL" id="SER94581.1"/>
    </source>
</evidence>
<keyword evidence="7 8" id="KW-0472">Membrane</keyword>
<evidence type="ECO:0000256" key="3">
    <source>
        <dbReference type="ARBA" id="ARBA00022519"/>
    </source>
</evidence>
<evidence type="ECO:0000256" key="5">
    <source>
        <dbReference type="ARBA" id="ARBA00022967"/>
    </source>
</evidence>
<evidence type="ECO:0000256" key="4">
    <source>
        <dbReference type="ARBA" id="ARBA00022692"/>
    </source>
</evidence>
<evidence type="ECO:0000313" key="9">
    <source>
        <dbReference type="EMBL" id="MEE1882069.1"/>
    </source>
</evidence>
<reference evidence="11" key="2">
    <citation type="submission" date="2021-08" db="EMBL/GenBank/DDBJ databases">
        <authorList>
            <person name="Yaryura P.M."/>
            <person name="Bianco M.I."/>
            <person name="Morais C."/>
            <person name="Setubal J.C."/>
        </authorList>
    </citation>
    <scope>NUCLEOTIDE SEQUENCE</scope>
    <source>
        <strain evidence="11">AP1</strain>
    </source>
</reference>
<dbReference type="EMBL" id="FOEQ01000015">
    <property type="protein sequence ID" value="SER94581.1"/>
    <property type="molecule type" value="Genomic_DNA"/>
</dbReference>
<dbReference type="PROSITE" id="PS51257">
    <property type="entry name" value="PROKAR_LIPOPROTEIN"/>
    <property type="match status" value="1"/>
</dbReference>
<evidence type="ECO:0000313" key="13">
    <source>
        <dbReference type="Proteomes" id="UP001329505"/>
    </source>
</evidence>
<dbReference type="KEGG" id="pmos:O165_016900"/>
<proteinExistence type="predicted"/>
<evidence type="ECO:0000256" key="6">
    <source>
        <dbReference type="ARBA" id="ARBA00022989"/>
    </source>
</evidence>
<protein>
    <submittedName>
        <fullName evidence="10">Electron transport complex protein RnfE</fullName>
    </submittedName>
    <submittedName>
        <fullName evidence="11">NADH:quinone oxidoreductase</fullName>
    </submittedName>
    <submittedName>
        <fullName evidence="9">Rnf-Nqr domain containing protein</fullName>
    </submittedName>
</protein>
<keyword evidence="13" id="KW-1185">Reference proteome</keyword>
<evidence type="ECO:0000256" key="8">
    <source>
        <dbReference type="SAM" id="Phobius"/>
    </source>
</evidence>
<keyword evidence="3" id="KW-0997">Cell inner membrane</keyword>
<dbReference type="EMBL" id="JAZDQQ010000015">
    <property type="protein sequence ID" value="MEE1882069.1"/>
    <property type="molecule type" value="Genomic_DNA"/>
</dbReference>
<feature type="transmembrane region" description="Helical" evidence="8">
    <location>
        <begin position="85"/>
        <end position="102"/>
    </location>
</feature>
<accession>A0A1H9TBP3</accession>
<feature type="transmembrane region" description="Helical" evidence="8">
    <location>
        <begin position="114"/>
        <end position="132"/>
    </location>
</feature>
<dbReference type="RefSeq" id="WP_023630759.1">
    <property type="nucleotide sequence ID" value="NZ_CATKPM010000033.1"/>
</dbReference>
<dbReference type="Proteomes" id="UP001209279">
    <property type="component" value="Chromosome"/>
</dbReference>
<dbReference type="Proteomes" id="UP000199221">
    <property type="component" value="Unassembled WGS sequence"/>
</dbReference>
<feature type="transmembrane region" description="Helical" evidence="8">
    <location>
        <begin position="138"/>
        <end position="161"/>
    </location>
</feature>
<dbReference type="GO" id="GO:0012505">
    <property type="term" value="C:endomembrane system"/>
    <property type="evidence" value="ECO:0007669"/>
    <property type="project" value="UniProtKB-SubCell"/>
</dbReference>
<dbReference type="PIRSF" id="PIRSF006102">
    <property type="entry name" value="NQR_DE"/>
    <property type="match status" value="1"/>
</dbReference>
<keyword evidence="2" id="KW-0813">Transport</keyword>
<dbReference type="GO" id="GO:0016020">
    <property type="term" value="C:membrane"/>
    <property type="evidence" value="ECO:0007669"/>
    <property type="project" value="InterPro"/>
</dbReference>